<proteinExistence type="predicted"/>
<dbReference type="RefSeq" id="WP_306827840.1">
    <property type="nucleotide sequence ID" value="NZ_JAUSRA010000001.1"/>
</dbReference>
<sequence>MLVGWAVAVLEAAVAPTPLVPDPTPVPIPGLAPVAETFLGWGKWVLVVAGVLGMFICGGMMILGRRNRSATAVDGAAGIPWVLGGLTLAAVGATVVGVVVR</sequence>
<dbReference type="EMBL" id="JAUSRA010000001">
    <property type="protein sequence ID" value="MDP9792954.1"/>
    <property type="molecule type" value="Genomic_DNA"/>
</dbReference>
<accession>A0ABT9MNH8</accession>
<evidence type="ECO:0000256" key="1">
    <source>
        <dbReference type="SAM" id="Phobius"/>
    </source>
</evidence>
<protein>
    <submittedName>
        <fullName evidence="2">Uncharacterized protein</fullName>
    </submittedName>
</protein>
<reference evidence="2 3" key="1">
    <citation type="submission" date="2023-07" db="EMBL/GenBank/DDBJ databases">
        <title>Sequencing the genomes of 1000 actinobacteria strains.</title>
        <authorList>
            <person name="Klenk H.-P."/>
        </authorList>
    </citation>
    <scope>NUCLEOTIDE SEQUENCE [LARGE SCALE GENOMIC DNA]</scope>
    <source>
        <strain evidence="2 3">DSM 44710</strain>
    </source>
</reference>
<keyword evidence="1" id="KW-1133">Transmembrane helix</keyword>
<dbReference type="Proteomes" id="UP001240984">
    <property type="component" value="Unassembled WGS sequence"/>
</dbReference>
<evidence type="ECO:0000313" key="3">
    <source>
        <dbReference type="Proteomes" id="UP001240984"/>
    </source>
</evidence>
<name>A0ABT9MNH8_9ACTN</name>
<comment type="caution">
    <text evidence="2">The sequence shown here is derived from an EMBL/GenBank/DDBJ whole genome shotgun (WGS) entry which is preliminary data.</text>
</comment>
<organism evidence="2 3">
    <name type="scientific">Catenuloplanes nepalensis</name>
    <dbReference type="NCBI Taxonomy" id="587533"/>
    <lineage>
        <taxon>Bacteria</taxon>
        <taxon>Bacillati</taxon>
        <taxon>Actinomycetota</taxon>
        <taxon>Actinomycetes</taxon>
        <taxon>Micromonosporales</taxon>
        <taxon>Micromonosporaceae</taxon>
        <taxon>Catenuloplanes</taxon>
    </lineage>
</organism>
<evidence type="ECO:0000313" key="2">
    <source>
        <dbReference type="EMBL" id="MDP9792954.1"/>
    </source>
</evidence>
<keyword evidence="1" id="KW-0812">Transmembrane</keyword>
<keyword evidence="3" id="KW-1185">Reference proteome</keyword>
<gene>
    <name evidence="2" type="ORF">J2S43_001466</name>
</gene>
<feature type="transmembrane region" description="Helical" evidence="1">
    <location>
        <begin position="75"/>
        <end position="100"/>
    </location>
</feature>
<feature type="transmembrane region" description="Helical" evidence="1">
    <location>
        <begin position="38"/>
        <end position="63"/>
    </location>
</feature>
<keyword evidence="1" id="KW-0472">Membrane</keyword>